<dbReference type="EMBL" id="HBGJ01006197">
    <property type="protein sequence ID" value="CAD9245494.1"/>
    <property type="molecule type" value="Transcribed_RNA"/>
</dbReference>
<proteinExistence type="predicted"/>
<sequence>MSFPLVLAAVSGDTAMRQRIGTGTDAGNLTFTKNLVMAGTATGRLHERARQNTVHTIERSSSHGSVKSAEPGGSAHGAGAAMADVGSAAWTAQSAELDEGFASASSDDSDPNFRRSKRRRSKTIAAGGKTSEEVVVETGEEKPAPPDTALGRLQSISTKKISGQQMQQIICEVIAERGYRPQPFFLPESDRRRKPTAKDVNDYSLEVSRLIRDGNVDALKRLCGAGKPDDSGTRYTSINACNRFGESLLHFAARRSHRDGGLNMLRWLLRLGACPWVCDDFGRTPLHDAFWTPEPAMESVELLLRQSPDMFFTMDSRGCLPLSLSRQESLPAWKDFFCARVDELWPVQGDKPKAEPEAKPAAAKPAAAKPGAGDE</sequence>
<feature type="compositionally biased region" description="Low complexity" evidence="2">
    <location>
        <begin position="359"/>
        <end position="375"/>
    </location>
</feature>
<accession>A0A6U4DAE1</accession>
<reference evidence="3" key="1">
    <citation type="submission" date="2021-01" db="EMBL/GenBank/DDBJ databases">
        <authorList>
            <person name="Corre E."/>
            <person name="Pelletier E."/>
            <person name="Niang G."/>
            <person name="Scheremetjew M."/>
            <person name="Finn R."/>
            <person name="Kale V."/>
            <person name="Holt S."/>
            <person name="Cochrane G."/>
            <person name="Meng A."/>
            <person name="Brown T."/>
            <person name="Cohen L."/>
        </authorList>
    </citation>
    <scope>NUCLEOTIDE SEQUENCE</scope>
    <source>
        <strain evidence="3">CCMP2877</strain>
    </source>
</reference>
<evidence type="ECO:0000256" key="1">
    <source>
        <dbReference type="PROSITE-ProRule" id="PRU00023"/>
    </source>
</evidence>
<dbReference type="AlphaFoldDB" id="A0A6U4DAE1"/>
<dbReference type="SMART" id="SM00248">
    <property type="entry name" value="ANK"/>
    <property type="match status" value="2"/>
</dbReference>
<feature type="compositionally biased region" description="Low complexity" evidence="2">
    <location>
        <begin position="69"/>
        <end position="80"/>
    </location>
</feature>
<feature type="repeat" description="ANK" evidence="1">
    <location>
        <begin position="244"/>
        <end position="273"/>
    </location>
</feature>
<gene>
    <name evidence="3" type="ORF">PPAR1163_LOCUS3843</name>
</gene>
<feature type="region of interest" description="Disordered" evidence="2">
    <location>
        <begin position="349"/>
        <end position="375"/>
    </location>
</feature>
<dbReference type="InterPro" id="IPR002110">
    <property type="entry name" value="Ankyrin_rpt"/>
</dbReference>
<dbReference type="Gene3D" id="1.25.40.20">
    <property type="entry name" value="Ankyrin repeat-containing domain"/>
    <property type="match status" value="1"/>
</dbReference>
<dbReference type="PROSITE" id="PS50088">
    <property type="entry name" value="ANK_REPEAT"/>
    <property type="match status" value="1"/>
</dbReference>
<feature type="region of interest" description="Disordered" evidence="2">
    <location>
        <begin position="53"/>
        <end position="80"/>
    </location>
</feature>
<evidence type="ECO:0000313" key="3">
    <source>
        <dbReference type="EMBL" id="CAD9245494.1"/>
    </source>
</evidence>
<feature type="region of interest" description="Disordered" evidence="2">
    <location>
        <begin position="101"/>
        <end position="133"/>
    </location>
</feature>
<dbReference type="SUPFAM" id="SSF48403">
    <property type="entry name" value="Ankyrin repeat"/>
    <property type="match status" value="1"/>
</dbReference>
<dbReference type="Pfam" id="PF13637">
    <property type="entry name" value="Ank_4"/>
    <property type="match status" value="1"/>
</dbReference>
<organism evidence="3">
    <name type="scientific">Phaeomonas parva</name>
    <dbReference type="NCBI Taxonomy" id="124430"/>
    <lineage>
        <taxon>Eukaryota</taxon>
        <taxon>Sar</taxon>
        <taxon>Stramenopiles</taxon>
        <taxon>Ochrophyta</taxon>
        <taxon>Pinguiophyceae</taxon>
        <taxon>Pinguiochrysidales</taxon>
        <taxon>Pinguiochrysidaceae</taxon>
        <taxon>Phaeomonas</taxon>
    </lineage>
</organism>
<name>A0A6U4DAE1_9STRA</name>
<protein>
    <submittedName>
        <fullName evidence="3">Uncharacterized protein</fullName>
    </submittedName>
</protein>
<dbReference type="InterPro" id="IPR036770">
    <property type="entry name" value="Ankyrin_rpt-contain_sf"/>
</dbReference>
<evidence type="ECO:0000256" key="2">
    <source>
        <dbReference type="SAM" id="MobiDB-lite"/>
    </source>
</evidence>
<keyword evidence="1" id="KW-0040">ANK repeat</keyword>